<evidence type="ECO:0000256" key="6">
    <source>
        <dbReference type="ARBA" id="ARBA00023163"/>
    </source>
</evidence>
<accession>A0A1B0Z1L8</accession>
<dbReference type="EMBL" id="KT997797">
    <property type="protein sequence ID" value="ANO58087.1"/>
    <property type="molecule type" value="Genomic_DNA"/>
</dbReference>
<dbReference type="InterPro" id="IPR002092">
    <property type="entry name" value="DNA-dir_Rpol_phage-type"/>
</dbReference>
<dbReference type="GO" id="GO:0006351">
    <property type="term" value="P:DNA-templated transcription"/>
    <property type="evidence" value="ECO:0007669"/>
    <property type="project" value="InterPro"/>
</dbReference>
<evidence type="ECO:0000259" key="8">
    <source>
        <dbReference type="Pfam" id="PF00940"/>
    </source>
</evidence>
<keyword evidence="5" id="KW-0548">Nucleotidyltransferase</keyword>
<evidence type="ECO:0000256" key="7">
    <source>
        <dbReference type="ARBA" id="ARBA00048552"/>
    </source>
</evidence>
<reference evidence="9" key="1">
    <citation type="submission" date="2015-11" db="EMBL/GenBank/DDBJ databases">
        <title>Genomes of Abundant and Widespread Viruses from the Deep Ocean.</title>
        <authorList>
            <person name="Mizuno C.M."/>
            <person name="Ghai R."/>
            <person name="Saghai A."/>
            <person name="Lopez-Garcia P."/>
            <person name="Rodriguez-Valera F."/>
        </authorList>
    </citation>
    <scope>NUCLEOTIDE SEQUENCE</scope>
</reference>
<evidence type="ECO:0000256" key="5">
    <source>
        <dbReference type="ARBA" id="ARBA00022695"/>
    </source>
</evidence>
<dbReference type="InterPro" id="IPR043502">
    <property type="entry name" value="DNA/RNA_pol_sf"/>
</dbReference>
<organism evidence="9">
    <name type="scientific">uncultured Alphaproteobacteria bacterium</name>
    <dbReference type="NCBI Taxonomy" id="91750"/>
    <lineage>
        <taxon>Bacteria</taxon>
        <taxon>Pseudomonadati</taxon>
        <taxon>Pseudomonadota</taxon>
        <taxon>Alphaproteobacteria</taxon>
        <taxon>environmental samples</taxon>
    </lineage>
</organism>
<proteinExistence type="inferred from homology"/>
<dbReference type="Pfam" id="PF00940">
    <property type="entry name" value="RNA_pol"/>
    <property type="match status" value="1"/>
</dbReference>
<dbReference type="GO" id="GO:0003899">
    <property type="term" value="F:DNA-directed RNA polymerase activity"/>
    <property type="evidence" value="ECO:0007669"/>
    <property type="project" value="UniProtKB-EC"/>
</dbReference>
<evidence type="ECO:0000256" key="1">
    <source>
        <dbReference type="ARBA" id="ARBA00009493"/>
    </source>
</evidence>
<dbReference type="Gene3D" id="1.10.287.260">
    <property type="match status" value="1"/>
</dbReference>
<keyword evidence="3 9" id="KW-0240">DNA-directed RNA polymerase</keyword>
<keyword evidence="6" id="KW-0804">Transcription</keyword>
<dbReference type="InterPro" id="IPR046950">
    <property type="entry name" value="DNA-dir_Rpol_C_phage-type"/>
</dbReference>
<evidence type="ECO:0000256" key="3">
    <source>
        <dbReference type="ARBA" id="ARBA00022478"/>
    </source>
</evidence>
<evidence type="ECO:0000313" key="9">
    <source>
        <dbReference type="EMBL" id="ANO58087.1"/>
    </source>
</evidence>
<evidence type="ECO:0000256" key="2">
    <source>
        <dbReference type="ARBA" id="ARBA00012418"/>
    </source>
</evidence>
<comment type="catalytic activity">
    <reaction evidence="7">
        <text>RNA(n) + a ribonucleoside 5'-triphosphate = RNA(n+1) + diphosphate</text>
        <dbReference type="Rhea" id="RHEA:21248"/>
        <dbReference type="Rhea" id="RHEA-COMP:14527"/>
        <dbReference type="Rhea" id="RHEA-COMP:17342"/>
        <dbReference type="ChEBI" id="CHEBI:33019"/>
        <dbReference type="ChEBI" id="CHEBI:61557"/>
        <dbReference type="ChEBI" id="CHEBI:140395"/>
        <dbReference type="EC" id="2.7.7.6"/>
    </reaction>
</comment>
<keyword evidence="4" id="KW-0808">Transferase</keyword>
<dbReference type="GO" id="GO:0000428">
    <property type="term" value="C:DNA-directed RNA polymerase complex"/>
    <property type="evidence" value="ECO:0007669"/>
    <property type="project" value="UniProtKB-KW"/>
</dbReference>
<comment type="similarity">
    <text evidence="1">Belongs to the phage and mitochondrial RNA polymerase family.</text>
</comment>
<dbReference type="SUPFAM" id="SSF56672">
    <property type="entry name" value="DNA/RNA polymerases"/>
    <property type="match status" value="1"/>
</dbReference>
<protein>
    <recommendedName>
        <fullName evidence="2">DNA-directed RNA polymerase</fullName>
        <ecNumber evidence="2">2.7.7.6</ecNumber>
    </recommendedName>
</protein>
<dbReference type="PANTHER" id="PTHR10102:SF0">
    <property type="entry name" value="DNA-DIRECTED RNA POLYMERASE, MITOCHONDRIAL"/>
    <property type="match status" value="1"/>
</dbReference>
<dbReference type="InterPro" id="IPR024075">
    <property type="entry name" value="DNA-dir_RNA_pol_helix_hairp_sf"/>
</dbReference>
<dbReference type="Gene3D" id="1.10.287.280">
    <property type="match status" value="1"/>
</dbReference>
<sequence length="572" mass="65377">MHINLFKSRNRAYLEEMNNRAHDMPDIYKAVNVLQNTAFKINVKVYQVANTIFHNGSVVGKLPSTEDIPLPPKPHDIATNKEARKKWKRKASPVHKANAELKSKRLLIDKLLWVANEYQNYPEHYYPMQYDFRLRIYCVPMFLNPQGNDLSKSLLLFADGKPLGTLEALDKLKIHGANMYGEDKLTLKGRVKWVDDNEEAILASARDPHNHYDFWARPSVGEPFQFLAFCFEYEEYVNSGRSLNFVTHLSCFSDCTNSGLQIFSGMLRDEVGGKATNLTVEETPQDVYGEVANKTLDYLKQMKDSQLKKMWLEYGINRKTTKKVTMCVVYGLTQYSCRAYIQEHLEDMVEEGKPNPFSKNLDEEEKTGIPSILKATNYLSKLVWKAIGDVIISAKECMVWLQKVSRLVSDNGLPVTWTLPTGAIVQMNYKQMKKQRINTRMGESMLTKKVTIQHETNKIDKRKVSNAIAPCLIHSLDGSILAKSVSLASSKGIKSFACVHDSFGVLAPDVQLINDCVRKSFYDIFNNKNILEDFCKEITPQIAKKKQHLIPELPKMRNLDISEVLKSDYFCS</sequence>
<dbReference type="PANTHER" id="PTHR10102">
    <property type="entry name" value="DNA-DIRECTED RNA POLYMERASE, MITOCHONDRIAL"/>
    <property type="match status" value="1"/>
</dbReference>
<name>A0A1B0Z1L8_9PROT</name>
<dbReference type="Gene3D" id="1.10.150.20">
    <property type="entry name" value="5' to 3' exonuclease, C-terminal subdomain"/>
    <property type="match status" value="1"/>
</dbReference>
<dbReference type="GO" id="GO:0003677">
    <property type="term" value="F:DNA binding"/>
    <property type="evidence" value="ECO:0007669"/>
    <property type="project" value="InterPro"/>
</dbReference>
<dbReference type="EC" id="2.7.7.6" evidence="2"/>
<evidence type="ECO:0000256" key="4">
    <source>
        <dbReference type="ARBA" id="ARBA00022679"/>
    </source>
</evidence>
<feature type="domain" description="DNA-directed RNA polymerase C-terminal" evidence="8">
    <location>
        <begin position="167"/>
        <end position="546"/>
    </location>
</feature>
<dbReference type="AlphaFoldDB" id="A0A1B0Z1L8"/>